<protein>
    <submittedName>
        <fullName evidence="1">Uncharacterized protein</fullName>
    </submittedName>
</protein>
<name>A0AAD5L9M1_PYTIN</name>
<comment type="caution">
    <text evidence="1">The sequence shown here is derived from an EMBL/GenBank/DDBJ whole genome shotgun (WGS) entry which is preliminary data.</text>
</comment>
<gene>
    <name evidence="1" type="ORF">P43SY_011259</name>
</gene>
<dbReference type="Proteomes" id="UP001209570">
    <property type="component" value="Unassembled WGS sequence"/>
</dbReference>
<reference evidence="1" key="1">
    <citation type="submission" date="2021-12" db="EMBL/GenBank/DDBJ databases">
        <title>Prjna785345.</title>
        <authorList>
            <person name="Rujirawat T."/>
            <person name="Krajaejun T."/>
        </authorList>
    </citation>
    <scope>NUCLEOTIDE SEQUENCE</scope>
    <source>
        <strain evidence="1">Pi057C3</strain>
    </source>
</reference>
<keyword evidence="2" id="KW-1185">Reference proteome</keyword>
<evidence type="ECO:0000313" key="2">
    <source>
        <dbReference type="Proteomes" id="UP001209570"/>
    </source>
</evidence>
<sequence length="110" mass="12000">MWEVVKAALPEPPAEELSSRYDPAVRVEITSPLNATSKANLTEGLVHLYHEPGLADAVLGVRIVRQPQGAYRARQPRLKLAEQRGTIDMLICSDGNNDGYGVGATYPNGW</sequence>
<dbReference type="AlphaFoldDB" id="A0AAD5L9M1"/>
<proteinExistence type="predicted"/>
<dbReference type="EMBL" id="JAKCXM010001127">
    <property type="protein sequence ID" value="KAJ0391313.1"/>
    <property type="molecule type" value="Genomic_DNA"/>
</dbReference>
<accession>A0AAD5L9M1</accession>
<evidence type="ECO:0000313" key="1">
    <source>
        <dbReference type="EMBL" id="KAJ0391313.1"/>
    </source>
</evidence>
<organism evidence="1 2">
    <name type="scientific">Pythium insidiosum</name>
    <name type="common">Pythiosis disease agent</name>
    <dbReference type="NCBI Taxonomy" id="114742"/>
    <lineage>
        <taxon>Eukaryota</taxon>
        <taxon>Sar</taxon>
        <taxon>Stramenopiles</taxon>
        <taxon>Oomycota</taxon>
        <taxon>Peronosporomycetes</taxon>
        <taxon>Pythiales</taxon>
        <taxon>Pythiaceae</taxon>
        <taxon>Pythium</taxon>
    </lineage>
</organism>